<keyword evidence="4" id="KW-0804">Transcription</keyword>
<dbReference type="SMART" id="SM00448">
    <property type="entry name" value="REC"/>
    <property type="match status" value="1"/>
</dbReference>
<dbReference type="SUPFAM" id="SSF46894">
    <property type="entry name" value="C-terminal effector domain of the bipartite response regulators"/>
    <property type="match status" value="1"/>
</dbReference>
<dbReference type="CDD" id="cd06170">
    <property type="entry name" value="LuxR_C_like"/>
    <property type="match status" value="1"/>
</dbReference>
<reference evidence="8 9" key="1">
    <citation type="journal article" date="2021" name="Microbiol. Spectr.">
        <title>A Single Bacterium Capable of Oxidation and Reduction of Iron at Circumneutral pH.</title>
        <authorList>
            <person name="Kato S."/>
            <person name="Ohkuma M."/>
        </authorList>
    </citation>
    <scope>NUCLEOTIDE SEQUENCE [LARGE SCALE GENOMIC DNA]</scope>
    <source>
        <strain evidence="8 9">MIZ03</strain>
    </source>
</reference>
<dbReference type="InterPro" id="IPR058245">
    <property type="entry name" value="NreC/VraR/RcsB-like_REC"/>
</dbReference>
<keyword evidence="9" id="KW-1185">Reference proteome</keyword>
<dbReference type="InterPro" id="IPR001789">
    <property type="entry name" value="Sig_transdc_resp-reg_receiver"/>
</dbReference>
<dbReference type="InterPro" id="IPR039420">
    <property type="entry name" value="WalR-like"/>
</dbReference>
<feature type="domain" description="Response regulatory" evidence="7">
    <location>
        <begin position="14"/>
        <end position="130"/>
    </location>
</feature>
<dbReference type="InterPro" id="IPR011006">
    <property type="entry name" value="CheY-like_superfamily"/>
</dbReference>
<dbReference type="InterPro" id="IPR016032">
    <property type="entry name" value="Sig_transdc_resp-reg_C-effctor"/>
</dbReference>
<dbReference type="RefSeq" id="WP_223908346.1">
    <property type="nucleotide sequence ID" value="NZ_AP024238.1"/>
</dbReference>
<dbReference type="CDD" id="cd17535">
    <property type="entry name" value="REC_NarL-like"/>
    <property type="match status" value="1"/>
</dbReference>
<dbReference type="Pfam" id="PF00072">
    <property type="entry name" value="Response_reg"/>
    <property type="match status" value="1"/>
</dbReference>
<protein>
    <submittedName>
        <fullName evidence="8">Transcriptional regulatory protein LiaR</fullName>
    </submittedName>
</protein>
<keyword evidence="2" id="KW-0805">Transcription regulation</keyword>
<evidence type="ECO:0000256" key="2">
    <source>
        <dbReference type="ARBA" id="ARBA00023015"/>
    </source>
</evidence>
<gene>
    <name evidence="8" type="ORF">MIZ03_0751</name>
</gene>
<accession>A0ABM7MI86</accession>
<evidence type="ECO:0000313" key="9">
    <source>
        <dbReference type="Proteomes" id="UP000824366"/>
    </source>
</evidence>
<keyword evidence="3" id="KW-0238">DNA-binding</keyword>
<keyword evidence="1 5" id="KW-0597">Phosphoprotein</keyword>
<dbReference type="PRINTS" id="PR00038">
    <property type="entry name" value="HTHLUXR"/>
</dbReference>
<evidence type="ECO:0000259" key="7">
    <source>
        <dbReference type="PROSITE" id="PS50110"/>
    </source>
</evidence>
<dbReference type="EMBL" id="AP024238">
    <property type="protein sequence ID" value="BCO25872.1"/>
    <property type="molecule type" value="Genomic_DNA"/>
</dbReference>
<dbReference type="InterPro" id="IPR000792">
    <property type="entry name" value="Tscrpt_reg_LuxR_C"/>
</dbReference>
<feature type="modified residue" description="4-aspartylphosphate" evidence="5">
    <location>
        <position position="65"/>
    </location>
</feature>
<dbReference type="PROSITE" id="PS50110">
    <property type="entry name" value="RESPONSE_REGULATORY"/>
    <property type="match status" value="1"/>
</dbReference>
<evidence type="ECO:0000256" key="1">
    <source>
        <dbReference type="ARBA" id="ARBA00022553"/>
    </source>
</evidence>
<evidence type="ECO:0000313" key="8">
    <source>
        <dbReference type="EMBL" id="BCO25872.1"/>
    </source>
</evidence>
<dbReference type="Proteomes" id="UP000824366">
    <property type="component" value="Chromosome"/>
</dbReference>
<dbReference type="SMART" id="SM00421">
    <property type="entry name" value="HTH_LUXR"/>
    <property type="match status" value="1"/>
</dbReference>
<evidence type="ECO:0000256" key="4">
    <source>
        <dbReference type="ARBA" id="ARBA00023163"/>
    </source>
</evidence>
<dbReference type="Pfam" id="PF00196">
    <property type="entry name" value="GerE"/>
    <property type="match status" value="1"/>
</dbReference>
<evidence type="ECO:0000256" key="5">
    <source>
        <dbReference type="PROSITE-ProRule" id="PRU00169"/>
    </source>
</evidence>
<dbReference type="Gene3D" id="3.40.50.2300">
    <property type="match status" value="1"/>
</dbReference>
<dbReference type="PROSITE" id="PS00622">
    <property type="entry name" value="HTH_LUXR_1"/>
    <property type="match status" value="1"/>
</dbReference>
<feature type="domain" description="HTH luxR-type" evidence="6">
    <location>
        <begin position="162"/>
        <end position="227"/>
    </location>
</feature>
<sequence length="231" mass="25319">MPHSPRNTHSPLIRVVLVEDDVNFQNALKEAIQATSDMTLLSIAGTRTQGLQMIDELAVDVLLVDLGLPDGSGIDVIRAAHTKQPECNIMVSTTFGDEAHVMASLEAGASGYLLKDSEPQMMVFEIRSLYAGGSPISPLIARQILKRFRNVGISTTPHFEPAAKQSCALSAREKEVLEFITKGFTSDEIAALMSVSRQTILTFVRRIYAKLEVNSKTEAIFEARHQGLLPR</sequence>
<organism evidence="8 9">
    <name type="scientific">Rhodoferax lithotrophicus</name>
    <dbReference type="NCBI Taxonomy" id="2798804"/>
    <lineage>
        <taxon>Bacteria</taxon>
        <taxon>Pseudomonadati</taxon>
        <taxon>Pseudomonadota</taxon>
        <taxon>Betaproteobacteria</taxon>
        <taxon>Burkholderiales</taxon>
        <taxon>Comamonadaceae</taxon>
        <taxon>Rhodoferax</taxon>
    </lineage>
</organism>
<evidence type="ECO:0000256" key="3">
    <source>
        <dbReference type="ARBA" id="ARBA00023125"/>
    </source>
</evidence>
<dbReference type="SUPFAM" id="SSF52172">
    <property type="entry name" value="CheY-like"/>
    <property type="match status" value="1"/>
</dbReference>
<proteinExistence type="predicted"/>
<dbReference type="PANTHER" id="PTHR43214">
    <property type="entry name" value="TWO-COMPONENT RESPONSE REGULATOR"/>
    <property type="match status" value="1"/>
</dbReference>
<evidence type="ECO:0000259" key="6">
    <source>
        <dbReference type="PROSITE" id="PS50043"/>
    </source>
</evidence>
<dbReference type="PROSITE" id="PS50043">
    <property type="entry name" value="HTH_LUXR_2"/>
    <property type="match status" value="1"/>
</dbReference>
<name>A0ABM7MI86_9BURK</name>
<dbReference type="PANTHER" id="PTHR43214:SF41">
    <property type="entry name" value="NITRATE_NITRITE RESPONSE REGULATOR PROTEIN NARP"/>
    <property type="match status" value="1"/>
</dbReference>